<keyword evidence="2" id="KW-1185">Reference proteome</keyword>
<gene>
    <name evidence="1" type="ORF">GMARGA_LOCUS24499</name>
</gene>
<sequence>MKNHIINEAFLRKGPVVSTQGKVATEIVENVPILQNKQSVSSGFRNLHLDFKIWAKYDDNQLVTIVFDGEDLHDLKKSIKKLLPGLDNVALDRITLRKFYK</sequence>
<protein>
    <submittedName>
        <fullName evidence="1">3703_t:CDS:1</fullName>
    </submittedName>
</protein>
<dbReference type="Proteomes" id="UP000789901">
    <property type="component" value="Unassembled WGS sequence"/>
</dbReference>
<name>A0ABN7W0H4_GIGMA</name>
<evidence type="ECO:0000313" key="2">
    <source>
        <dbReference type="Proteomes" id="UP000789901"/>
    </source>
</evidence>
<comment type="caution">
    <text evidence="1">The sequence shown here is derived from an EMBL/GenBank/DDBJ whole genome shotgun (WGS) entry which is preliminary data.</text>
</comment>
<evidence type="ECO:0000313" key="1">
    <source>
        <dbReference type="EMBL" id="CAG8807464.1"/>
    </source>
</evidence>
<dbReference type="EMBL" id="CAJVQB010025914">
    <property type="protein sequence ID" value="CAG8807464.1"/>
    <property type="molecule type" value="Genomic_DNA"/>
</dbReference>
<accession>A0ABN7W0H4</accession>
<reference evidence="1 2" key="1">
    <citation type="submission" date="2021-06" db="EMBL/GenBank/DDBJ databases">
        <authorList>
            <person name="Kallberg Y."/>
            <person name="Tangrot J."/>
            <person name="Rosling A."/>
        </authorList>
    </citation>
    <scope>NUCLEOTIDE SEQUENCE [LARGE SCALE GENOMIC DNA]</scope>
    <source>
        <strain evidence="1 2">120-4 pot B 10/14</strain>
    </source>
</reference>
<proteinExistence type="predicted"/>
<organism evidence="1 2">
    <name type="scientific">Gigaspora margarita</name>
    <dbReference type="NCBI Taxonomy" id="4874"/>
    <lineage>
        <taxon>Eukaryota</taxon>
        <taxon>Fungi</taxon>
        <taxon>Fungi incertae sedis</taxon>
        <taxon>Mucoromycota</taxon>
        <taxon>Glomeromycotina</taxon>
        <taxon>Glomeromycetes</taxon>
        <taxon>Diversisporales</taxon>
        <taxon>Gigasporaceae</taxon>
        <taxon>Gigaspora</taxon>
    </lineage>
</organism>